<sequence>MIKQFMDEYVEFCGLVSSNLRRHVLRLCNEAFPMLFEMADDFDARDTTDNLRVRSALAAAVYRRACHLNATVRNLPKICYWEILWANTEFAEENSSVAQKGLLNLWKLHKLPTSGMRVTHQDLISLWNLAVAILDNKRSQARLIDIMVVTNVQITSYGEAWPPHLEVERVALHYYVIGCCYAAMGVNETAIEYLLKVTKMKQQIKKDEFLVPFAMIEAAMCYHSLNDREMGDNLMTTACQEYGPNSRECKMLLRVYERVLRHPLSKCYYTDTNTDSDDDYPDLGLNITDFDQDENNDAKKKTATGGEKSGKAKKAFAGTSSKAGGSGDKGSNA</sequence>
<feature type="region of interest" description="Disordered" evidence="1">
    <location>
        <begin position="280"/>
        <end position="333"/>
    </location>
</feature>
<dbReference type="InterPro" id="IPR011990">
    <property type="entry name" value="TPR-like_helical_dom_sf"/>
</dbReference>
<gene>
    <name evidence="2" type="ORF">RR48_15469</name>
</gene>
<name>A0A194QUX0_PAPMA</name>
<evidence type="ECO:0000256" key="1">
    <source>
        <dbReference type="SAM" id="MobiDB-lite"/>
    </source>
</evidence>
<dbReference type="SUPFAM" id="SSF48452">
    <property type="entry name" value="TPR-like"/>
    <property type="match status" value="1"/>
</dbReference>
<keyword evidence="3" id="KW-1185">Reference proteome</keyword>
<evidence type="ECO:0000313" key="3">
    <source>
        <dbReference type="Proteomes" id="UP000053240"/>
    </source>
</evidence>
<protein>
    <submittedName>
        <fullName evidence="2">Uncharacterized protein</fullName>
    </submittedName>
</protein>
<dbReference type="AlphaFoldDB" id="A0A194QUX0"/>
<reference evidence="2 3" key="1">
    <citation type="journal article" date="2015" name="Nat. Commun.">
        <title>Outbred genome sequencing and CRISPR/Cas9 gene editing in butterflies.</title>
        <authorList>
            <person name="Li X."/>
            <person name="Fan D."/>
            <person name="Zhang W."/>
            <person name="Liu G."/>
            <person name="Zhang L."/>
            <person name="Zhao L."/>
            <person name="Fang X."/>
            <person name="Chen L."/>
            <person name="Dong Y."/>
            <person name="Chen Y."/>
            <person name="Ding Y."/>
            <person name="Zhao R."/>
            <person name="Feng M."/>
            <person name="Zhu Y."/>
            <person name="Feng Y."/>
            <person name="Jiang X."/>
            <person name="Zhu D."/>
            <person name="Xiang H."/>
            <person name="Feng X."/>
            <person name="Li S."/>
            <person name="Wang J."/>
            <person name="Zhang G."/>
            <person name="Kronforst M.R."/>
            <person name="Wang W."/>
        </authorList>
    </citation>
    <scope>NUCLEOTIDE SEQUENCE [LARGE SCALE GENOMIC DNA]</scope>
    <source>
        <strain evidence="2">Ya'a_city_454_Pm</strain>
        <tissue evidence="2">Whole body</tissue>
    </source>
</reference>
<dbReference type="Proteomes" id="UP000053240">
    <property type="component" value="Unassembled WGS sequence"/>
</dbReference>
<dbReference type="InParanoid" id="A0A194QUX0"/>
<dbReference type="PANTHER" id="PTHR31859">
    <property type="entry name" value="TETRATRICOPEPTIDE REPEAT PROTEIN 39 FAMILY MEMBER"/>
    <property type="match status" value="1"/>
</dbReference>
<accession>A0A194QUX0</accession>
<dbReference type="InterPro" id="IPR019412">
    <property type="entry name" value="IML2/TPR_39"/>
</dbReference>
<feature type="compositionally biased region" description="Gly residues" evidence="1">
    <location>
        <begin position="324"/>
        <end position="333"/>
    </location>
</feature>
<dbReference type="PANTHER" id="PTHR31859:SF1">
    <property type="entry name" value="TETRATRICOPEPTIDE REPEAT PROTEIN 39C"/>
    <property type="match status" value="1"/>
</dbReference>
<proteinExistence type="predicted"/>
<evidence type="ECO:0000313" key="2">
    <source>
        <dbReference type="EMBL" id="KPJ09328.1"/>
    </source>
</evidence>
<dbReference type="EMBL" id="KQ461108">
    <property type="protein sequence ID" value="KPJ09328.1"/>
    <property type="molecule type" value="Genomic_DNA"/>
</dbReference>
<organism evidence="2 3">
    <name type="scientific">Papilio machaon</name>
    <name type="common">Old World swallowtail butterfly</name>
    <dbReference type="NCBI Taxonomy" id="76193"/>
    <lineage>
        <taxon>Eukaryota</taxon>
        <taxon>Metazoa</taxon>
        <taxon>Ecdysozoa</taxon>
        <taxon>Arthropoda</taxon>
        <taxon>Hexapoda</taxon>
        <taxon>Insecta</taxon>
        <taxon>Pterygota</taxon>
        <taxon>Neoptera</taxon>
        <taxon>Endopterygota</taxon>
        <taxon>Lepidoptera</taxon>
        <taxon>Glossata</taxon>
        <taxon>Ditrysia</taxon>
        <taxon>Papilionoidea</taxon>
        <taxon>Papilionidae</taxon>
        <taxon>Papilioninae</taxon>
        <taxon>Papilio</taxon>
    </lineage>
</organism>